<dbReference type="WBParaSite" id="ALUE_0000995901-mRNA-1">
    <property type="protein sequence ID" value="ALUE_0000995901-mRNA-1"/>
    <property type="gene ID" value="ALUE_0000995901"/>
</dbReference>
<dbReference type="SUPFAM" id="SSF81324">
    <property type="entry name" value="Voltage-gated potassium channels"/>
    <property type="match status" value="1"/>
</dbReference>
<dbReference type="GO" id="GO:0005886">
    <property type="term" value="C:plasma membrane"/>
    <property type="evidence" value="ECO:0007669"/>
    <property type="project" value="TreeGrafter"/>
</dbReference>
<keyword evidence="7 12" id="KW-1133">Transmembrane helix</keyword>
<feature type="transmembrane region" description="Helical" evidence="12">
    <location>
        <begin position="128"/>
        <end position="147"/>
    </location>
</feature>
<comment type="subcellular location">
    <subcellularLocation>
        <location evidence="1">Membrane</location>
        <topology evidence="1">Multi-pass membrane protein</topology>
    </subcellularLocation>
</comment>
<evidence type="ECO:0000256" key="3">
    <source>
        <dbReference type="ARBA" id="ARBA00022538"/>
    </source>
</evidence>
<feature type="transmembrane region" description="Helical" evidence="12">
    <location>
        <begin position="184"/>
        <end position="206"/>
    </location>
</feature>
<proteinExistence type="predicted"/>
<dbReference type="FunFam" id="1.10.287.70:FF:000058">
    <property type="entry name" value="Potassium sodium-activated channel subfamily T member 2"/>
    <property type="match status" value="1"/>
</dbReference>
<feature type="transmembrane region" description="Helical" evidence="12">
    <location>
        <begin position="212"/>
        <end position="232"/>
    </location>
</feature>
<dbReference type="InterPro" id="IPR013099">
    <property type="entry name" value="K_chnl_dom"/>
</dbReference>
<dbReference type="PANTHER" id="PTHR10027">
    <property type="entry name" value="CALCIUM-ACTIVATED POTASSIUM CHANNEL ALPHA CHAIN"/>
    <property type="match status" value="1"/>
</dbReference>
<keyword evidence="9 12" id="KW-0472">Membrane</keyword>
<dbReference type="AlphaFoldDB" id="A0A9J2PKX4"/>
<feature type="domain" description="RCK N-terminal" evidence="13">
    <location>
        <begin position="350"/>
        <end position="486"/>
    </location>
</feature>
<evidence type="ECO:0000256" key="10">
    <source>
        <dbReference type="ARBA" id="ARBA00023303"/>
    </source>
</evidence>
<organism evidence="14 15">
    <name type="scientific">Ascaris lumbricoides</name>
    <name type="common">Giant roundworm</name>
    <dbReference type="NCBI Taxonomy" id="6252"/>
    <lineage>
        <taxon>Eukaryota</taxon>
        <taxon>Metazoa</taxon>
        <taxon>Ecdysozoa</taxon>
        <taxon>Nematoda</taxon>
        <taxon>Chromadorea</taxon>
        <taxon>Rhabditida</taxon>
        <taxon>Spirurina</taxon>
        <taxon>Ascaridomorpha</taxon>
        <taxon>Ascaridoidea</taxon>
        <taxon>Ascarididae</taxon>
        <taxon>Ascaris</taxon>
    </lineage>
</organism>
<dbReference type="Proteomes" id="UP000036681">
    <property type="component" value="Unplaced"/>
</dbReference>
<name>A0A9J2PKX4_ASCLU</name>
<evidence type="ECO:0000313" key="14">
    <source>
        <dbReference type="Proteomes" id="UP000036681"/>
    </source>
</evidence>
<keyword evidence="8" id="KW-0406">Ion transport</keyword>
<evidence type="ECO:0000256" key="11">
    <source>
        <dbReference type="ARBA" id="ARBA00034430"/>
    </source>
</evidence>
<evidence type="ECO:0000256" key="12">
    <source>
        <dbReference type="SAM" id="Phobius"/>
    </source>
</evidence>
<dbReference type="Pfam" id="PF03493">
    <property type="entry name" value="BK_channel_a"/>
    <property type="match status" value="1"/>
</dbReference>
<feature type="transmembrane region" description="Helical" evidence="12">
    <location>
        <begin position="153"/>
        <end position="177"/>
    </location>
</feature>
<evidence type="ECO:0000256" key="5">
    <source>
        <dbReference type="ARBA" id="ARBA00022826"/>
    </source>
</evidence>
<dbReference type="GO" id="GO:0015271">
    <property type="term" value="F:outward rectifier potassium channel activity"/>
    <property type="evidence" value="ECO:0007669"/>
    <property type="project" value="TreeGrafter"/>
</dbReference>
<keyword evidence="14" id="KW-1185">Reference proteome</keyword>
<dbReference type="GO" id="GO:0005228">
    <property type="term" value="F:intracellular sodium-activated potassium channel activity"/>
    <property type="evidence" value="ECO:0007669"/>
    <property type="project" value="TreeGrafter"/>
</dbReference>
<keyword evidence="5" id="KW-0631">Potassium channel</keyword>
<evidence type="ECO:0000256" key="6">
    <source>
        <dbReference type="ARBA" id="ARBA00022958"/>
    </source>
</evidence>
<evidence type="ECO:0000256" key="4">
    <source>
        <dbReference type="ARBA" id="ARBA00022692"/>
    </source>
</evidence>
<evidence type="ECO:0000256" key="7">
    <source>
        <dbReference type="ARBA" id="ARBA00022989"/>
    </source>
</evidence>
<keyword evidence="6" id="KW-0630">Potassium</keyword>
<dbReference type="PANTHER" id="PTHR10027:SF10">
    <property type="entry name" value="SLOWPOKE 2, ISOFORM D"/>
    <property type="match status" value="1"/>
</dbReference>
<dbReference type="FunFam" id="3.40.50.720:FF:000034">
    <property type="entry name" value="Potassium channel subfamily T member 1"/>
    <property type="match status" value="1"/>
</dbReference>
<feature type="transmembrane region" description="Helical" evidence="12">
    <location>
        <begin position="284"/>
        <end position="301"/>
    </location>
</feature>
<evidence type="ECO:0000256" key="8">
    <source>
        <dbReference type="ARBA" id="ARBA00023065"/>
    </source>
</evidence>
<protein>
    <submittedName>
        <fullName evidence="15">Calcium-activated potassium channel BK alpha subunit domain-containing protein</fullName>
    </submittedName>
</protein>
<evidence type="ECO:0000256" key="1">
    <source>
        <dbReference type="ARBA" id="ARBA00004141"/>
    </source>
</evidence>
<comment type="catalytic activity">
    <reaction evidence="11">
        <text>K(+)(in) = K(+)(out)</text>
        <dbReference type="Rhea" id="RHEA:29463"/>
        <dbReference type="ChEBI" id="CHEBI:29103"/>
    </reaction>
</comment>
<dbReference type="Pfam" id="PF07885">
    <property type="entry name" value="Ion_trans_2"/>
    <property type="match status" value="1"/>
</dbReference>
<sequence length="1198" mass="137206">MADYYSLKSESCGDVRFSSDGESSSSDDTDGFVTPLCKSAVSIFPQTTGTTTARMQYGNEQSLKSRLQQYYMENLTTSQSCYSVLSCVLYCVRVVNDNGDLPPHVFKLNYLPGQIKYEYLIWVDRAKYLWMAQVIVAIIIISEYLIWVDRAKYLWMAQVIVAIISIAQTIVIFYLSYKGSVFRLLLNVSFLLELVTSTPLIVTVFYSKWRELFVPIFLNCWLAKSALQAILNDLNRVSSRMRSALFRQMIILLSTLVCLIFTGMCGMQHLQRGGDRQFDLFTSFYFVIVTFSTVGYGDWYPDTWMSRLFVVILICTAIGILPSQIEALGQTWLARQKAGGEYTEGWARNEKHVVLTITHLEAEFIQDFLTEFFAHPEHQNHLIILLSPCEMDDRMRMLLKIPLWSSRVLYIRGSALKDEDLERARMSTAKACFILSARHVDQKNRTDEHTILRSWAVKDFAPHVPQYVQIFRPETKMHIEHAEVVVCEDEFKYSILANNCICPGISTFLTLLIHTSRGEEGQKSTEPWHKVYGFHSGNEIYDITVGDSKFFSEFIGKSFTYASFHAHRAYGVGLLGVRSDGPDEHIRLNPGNAYFLRPNDTAYYIALTNEESLFNFKKGMNAQRRKANVASTIANIGSVALDVQKVIEDKPKRKRKRFLKSKTRDSAETNLIEIQGADANGDHRPSIGPVMNEVTETDDESDEEKVCTICRDGTCIEDEIVKTYPPLTTYIGTSFTVCHMMKEKRHICCLEIASECEHCHFRTANEYNWTTPAIIVAADRTCSGLYNLIIPLRAYYRPVHQLQPIILLLELEENSKPNPAFLDVVAWFPLVYWMQGKISSLDNLLKAGVCLADNVVVVKEGNTAVEEHLADCTTIVTVQKIHRMFPQLRLITELTHSSNMRFMQFDADDQYAMQQSKFEKRERKRGSNMPFMFRLPFAQGGVFSANMLDRLLYQAVVKHYVVDFVRLLLGIDQSTGSGYLTSFKVTQDDLWIRTYGRLYQKLCSSVADIPIGIFRTKPMDSHTVVLHTLTLLESFSFKVTQDDLWIRTYGRLYQKLCSSVADIPIGIFRTKPMDSHTVVLHTLTLLESFSVFSFNSMRDFFQRVSINMDKTDEQSTIEARKKSDKRRREISELVLNRMQHLGMTDTHYVYDERRATISFVIINPSFDVDLEAGDIMLVVMQASAFGSFRKWEGIISLI</sequence>
<dbReference type="FunFam" id="3.40.50.720:FF:000011">
    <property type="entry name" value="Potassium channel subfamily T member 1"/>
    <property type="match status" value="1"/>
</dbReference>
<reference evidence="15" key="1">
    <citation type="submission" date="2023-03" db="UniProtKB">
        <authorList>
            <consortium name="WormBaseParasite"/>
        </authorList>
    </citation>
    <scope>IDENTIFICATION</scope>
</reference>
<dbReference type="Gene3D" id="1.10.287.70">
    <property type="match status" value="1"/>
</dbReference>
<keyword evidence="4 12" id="KW-0812">Transmembrane</keyword>
<dbReference type="InterPro" id="IPR003929">
    <property type="entry name" value="K_chnl_BK_asu"/>
</dbReference>
<dbReference type="InterPro" id="IPR047871">
    <property type="entry name" value="K_chnl_Slo-like"/>
</dbReference>
<dbReference type="Gene3D" id="3.40.50.720">
    <property type="entry name" value="NAD(P)-binding Rossmann-like Domain"/>
    <property type="match status" value="2"/>
</dbReference>
<evidence type="ECO:0000313" key="15">
    <source>
        <dbReference type="WBParaSite" id="ALUE_0000995901-mRNA-1"/>
    </source>
</evidence>
<feature type="transmembrane region" description="Helical" evidence="12">
    <location>
        <begin position="308"/>
        <end position="325"/>
    </location>
</feature>
<accession>A0A9J2PKX4</accession>
<feature type="transmembrane region" description="Helical" evidence="12">
    <location>
        <begin position="244"/>
        <end position="264"/>
    </location>
</feature>
<dbReference type="InterPro" id="IPR003148">
    <property type="entry name" value="RCK_N"/>
</dbReference>
<keyword evidence="10" id="KW-0407">Ion channel</keyword>
<dbReference type="Pfam" id="PF22614">
    <property type="entry name" value="Slo-like_RCK"/>
    <property type="match status" value="2"/>
</dbReference>
<evidence type="ECO:0000256" key="9">
    <source>
        <dbReference type="ARBA" id="ARBA00023136"/>
    </source>
</evidence>
<dbReference type="PROSITE" id="PS51201">
    <property type="entry name" value="RCK_N"/>
    <property type="match status" value="1"/>
</dbReference>
<evidence type="ECO:0000259" key="13">
    <source>
        <dbReference type="PROSITE" id="PS51201"/>
    </source>
</evidence>
<keyword evidence="3" id="KW-0633">Potassium transport</keyword>
<evidence type="ECO:0000256" key="2">
    <source>
        <dbReference type="ARBA" id="ARBA00022448"/>
    </source>
</evidence>
<keyword evidence="2" id="KW-0813">Transport</keyword>